<organism evidence="2">
    <name type="scientific">freshwater metagenome</name>
    <dbReference type="NCBI Taxonomy" id="449393"/>
    <lineage>
        <taxon>unclassified sequences</taxon>
        <taxon>metagenomes</taxon>
        <taxon>ecological metagenomes</taxon>
    </lineage>
</organism>
<dbReference type="SUPFAM" id="SSF51197">
    <property type="entry name" value="Clavaminate synthase-like"/>
    <property type="match status" value="1"/>
</dbReference>
<reference evidence="2" key="1">
    <citation type="submission" date="2020-05" db="EMBL/GenBank/DDBJ databases">
        <authorList>
            <person name="Chiriac C."/>
            <person name="Salcher M."/>
            <person name="Ghai R."/>
            <person name="Kavagutti S V."/>
        </authorList>
    </citation>
    <scope>NUCLEOTIDE SEQUENCE</scope>
</reference>
<name>A0A6J6F6U5_9ZZZZ</name>
<dbReference type="Pfam" id="PF23169">
    <property type="entry name" value="HalD"/>
    <property type="match status" value="1"/>
</dbReference>
<protein>
    <submittedName>
        <fullName evidence="2">Unannotated protein</fullName>
    </submittedName>
</protein>
<sequence length="267" mass="30093">MDDLIDSDRYDLRDESSIRRFLESFRHDGVCVLPGFLTDEAVDALCRESDRLAPLAHRSSTTASPYLAPVDESYPEGHPRRTVSASSVEVVAYDQFPTDSPLRRLYESDDLLDFVRRCLGLDVLHRYADPFGALNLAIMRDGDRLGWHFDMTDFVVSIAIQTSDVGGDFENAKQIRSVTDEHYADVAEVLNGRRPDRVRTEPMTPGTLMLFNGRWSMHRVTEIHGPRPRYVALLAYDTEPGTDSSETLKLSRYGRLPAGAHTRGIDS</sequence>
<proteinExistence type="predicted"/>
<dbReference type="AlphaFoldDB" id="A0A6J6F6U5"/>
<dbReference type="EMBL" id="CAEZTS010000104">
    <property type="protein sequence ID" value="CAB4583369.1"/>
    <property type="molecule type" value="Genomic_DNA"/>
</dbReference>
<dbReference type="InterPro" id="IPR056470">
    <property type="entry name" value="BesD/HalB-like"/>
</dbReference>
<feature type="domain" description="Fe2OG dioxygenase" evidence="1">
    <location>
        <begin position="129"/>
        <end position="240"/>
    </location>
</feature>
<dbReference type="Gene3D" id="2.60.120.620">
    <property type="entry name" value="q2cbj1_9rhob like domain"/>
    <property type="match status" value="1"/>
</dbReference>
<gene>
    <name evidence="2" type="ORF">UFOPK1722_01188</name>
</gene>
<accession>A0A6J6F6U5</accession>
<dbReference type="InterPro" id="IPR005123">
    <property type="entry name" value="Oxoglu/Fe-dep_dioxygenase_dom"/>
</dbReference>
<evidence type="ECO:0000313" key="2">
    <source>
        <dbReference type="EMBL" id="CAB4583369.1"/>
    </source>
</evidence>
<dbReference type="PROSITE" id="PS51471">
    <property type="entry name" value="FE2OG_OXY"/>
    <property type="match status" value="1"/>
</dbReference>
<evidence type="ECO:0000259" key="1">
    <source>
        <dbReference type="PROSITE" id="PS51471"/>
    </source>
</evidence>